<dbReference type="InterPro" id="IPR052746">
    <property type="entry name" value="MlaB_ABC_Transporter"/>
</dbReference>
<dbReference type="CDD" id="cd07043">
    <property type="entry name" value="STAS_anti-anti-sigma_factors"/>
    <property type="match status" value="1"/>
</dbReference>
<evidence type="ECO:0000259" key="1">
    <source>
        <dbReference type="PROSITE" id="PS50801"/>
    </source>
</evidence>
<sequence>MSIEIKQLKNAAAHLAINGEMTIYTALDQKTTFSECLENNKELQIDLSGVSEIDSAGLQLLLFVKREANERHIKLSLIHHSQPVVEVFELLNLGNHFGDPIVLSANWKKT</sequence>
<feature type="domain" description="STAS" evidence="1">
    <location>
        <begin position="15"/>
        <end position="110"/>
    </location>
</feature>
<keyword evidence="3" id="KW-1185">Reference proteome</keyword>
<dbReference type="Proteomes" id="UP001524586">
    <property type="component" value="Unassembled WGS sequence"/>
</dbReference>
<dbReference type="PROSITE" id="PS50801">
    <property type="entry name" value="STAS"/>
    <property type="match status" value="1"/>
</dbReference>
<dbReference type="PANTHER" id="PTHR35849">
    <property type="entry name" value="BLR2341 PROTEIN"/>
    <property type="match status" value="1"/>
</dbReference>
<accession>A0ABT1U1A9</accession>
<dbReference type="InterPro" id="IPR058548">
    <property type="entry name" value="MlaB-like_STAS"/>
</dbReference>
<dbReference type="Pfam" id="PF13466">
    <property type="entry name" value="STAS_2"/>
    <property type="match status" value="1"/>
</dbReference>
<organism evidence="2 3">
    <name type="scientific">Methylomonas rivi</name>
    <dbReference type="NCBI Taxonomy" id="2952226"/>
    <lineage>
        <taxon>Bacteria</taxon>
        <taxon>Pseudomonadati</taxon>
        <taxon>Pseudomonadota</taxon>
        <taxon>Gammaproteobacteria</taxon>
        <taxon>Methylococcales</taxon>
        <taxon>Methylococcaceae</taxon>
        <taxon>Methylomonas</taxon>
    </lineage>
</organism>
<dbReference type="EMBL" id="JANIBK010000012">
    <property type="protein sequence ID" value="MCQ8127614.1"/>
    <property type="molecule type" value="Genomic_DNA"/>
</dbReference>
<dbReference type="SUPFAM" id="SSF52091">
    <property type="entry name" value="SpoIIaa-like"/>
    <property type="match status" value="1"/>
</dbReference>
<dbReference type="Gene3D" id="3.30.750.24">
    <property type="entry name" value="STAS domain"/>
    <property type="match status" value="1"/>
</dbReference>
<gene>
    <name evidence="2" type="ORF">NP596_04000</name>
</gene>
<evidence type="ECO:0000313" key="3">
    <source>
        <dbReference type="Proteomes" id="UP001524586"/>
    </source>
</evidence>
<reference evidence="2 3" key="1">
    <citation type="submission" date="2022-07" db="EMBL/GenBank/DDBJ databases">
        <title>Methylomonas rivi sp. nov., Methylomonas rosea sp. nov., Methylomonas aureus sp. nov. and Methylomonas subterranea sp. nov., four novel methanotrophs isolated from a freshwater creek and the deep terrestrial subsurface.</title>
        <authorList>
            <person name="Abin C."/>
            <person name="Sankaranarayanan K."/>
            <person name="Garner C."/>
            <person name="Sindelar R."/>
            <person name="Kotary K."/>
            <person name="Garner R."/>
            <person name="Barclay S."/>
            <person name="Lawson P."/>
            <person name="Krumholz L."/>
        </authorList>
    </citation>
    <scope>NUCLEOTIDE SEQUENCE [LARGE SCALE GENOMIC DNA]</scope>
    <source>
        <strain evidence="2 3">WSC-6</strain>
    </source>
</reference>
<proteinExistence type="predicted"/>
<dbReference type="PANTHER" id="PTHR35849:SF2">
    <property type="entry name" value="BLR2341 PROTEIN"/>
    <property type="match status" value="1"/>
</dbReference>
<dbReference type="InterPro" id="IPR002645">
    <property type="entry name" value="STAS_dom"/>
</dbReference>
<dbReference type="RefSeq" id="WP_256613946.1">
    <property type="nucleotide sequence ID" value="NZ_JANIBK010000012.1"/>
</dbReference>
<name>A0ABT1U1A9_9GAMM</name>
<protein>
    <submittedName>
        <fullName evidence="2">STAS domain-containing protein</fullName>
    </submittedName>
</protein>
<evidence type="ECO:0000313" key="2">
    <source>
        <dbReference type="EMBL" id="MCQ8127614.1"/>
    </source>
</evidence>
<comment type="caution">
    <text evidence="2">The sequence shown here is derived from an EMBL/GenBank/DDBJ whole genome shotgun (WGS) entry which is preliminary data.</text>
</comment>
<dbReference type="InterPro" id="IPR036513">
    <property type="entry name" value="STAS_dom_sf"/>
</dbReference>